<sequence length="81" mass="9207">MWLGDCRAIKFNLSYLSFLPQSQENKCALCISLVLAMGRAGECHVLQRHIRLSNLQRRDHLHGYTGQVAHHWCADISSGSR</sequence>
<dbReference type="AlphaFoldDB" id="A0A9D4FZ80"/>
<gene>
    <name evidence="1" type="ORF">DPMN_136108</name>
</gene>
<keyword evidence="2" id="KW-1185">Reference proteome</keyword>
<organism evidence="1 2">
    <name type="scientific">Dreissena polymorpha</name>
    <name type="common">Zebra mussel</name>
    <name type="synonym">Mytilus polymorpha</name>
    <dbReference type="NCBI Taxonomy" id="45954"/>
    <lineage>
        <taxon>Eukaryota</taxon>
        <taxon>Metazoa</taxon>
        <taxon>Spiralia</taxon>
        <taxon>Lophotrochozoa</taxon>
        <taxon>Mollusca</taxon>
        <taxon>Bivalvia</taxon>
        <taxon>Autobranchia</taxon>
        <taxon>Heteroconchia</taxon>
        <taxon>Euheterodonta</taxon>
        <taxon>Imparidentia</taxon>
        <taxon>Neoheterodontei</taxon>
        <taxon>Myida</taxon>
        <taxon>Dreissenoidea</taxon>
        <taxon>Dreissenidae</taxon>
        <taxon>Dreissena</taxon>
    </lineage>
</organism>
<comment type="caution">
    <text evidence="1">The sequence shown here is derived from an EMBL/GenBank/DDBJ whole genome shotgun (WGS) entry which is preliminary data.</text>
</comment>
<accession>A0A9D4FZ80</accession>
<dbReference type="EMBL" id="JAIWYP010000006">
    <property type="protein sequence ID" value="KAH3807760.1"/>
    <property type="molecule type" value="Genomic_DNA"/>
</dbReference>
<evidence type="ECO:0000313" key="2">
    <source>
        <dbReference type="Proteomes" id="UP000828390"/>
    </source>
</evidence>
<protein>
    <submittedName>
        <fullName evidence="1">Uncharacterized protein</fullName>
    </submittedName>
</protein>
<name>A0A9D4FZ80_DREPO</name>
<reference evidence="1" key="2">
    <citation type="submission" date="2020-11" db="EMBL/GenBank/DDBJ databases">
        <authorList>
            <person name="McCartney M.A."/>
            <person name="Auch B."/>
            <person name="Kono T."/>
            <person name="Mallez S."/>
            <person name="Becker A."/>
            <person name="Gohl D.M."/>
            <person name="Silverstein K.A.T."/>
            <person name="Koren S."/>
            <person name="Bechman K.B."/>
            <person name="Herman A."/>
            <person name="Abrahante J.E."/>
            <person name="Garbe J."/>
        </authorList>
    </citation>
    <scope>NUCLEOTIDE SEQUENCE</scope>
    <source>
        <strain evidence="1">Duluth1</strain>
        <tissue evidence="1">Whole animal</tissue>
    </source>
</reference>
<proteinExistence type="predicted"/>
<dbReference type="Proteomes" id="UP000828390">
    <property type="component" value="Unassembled WGS sequence"/>
</dbReference>
<evidence type="ECO:0000313" key="1">
    <source>
        <dbReference type="EMBL" id="KAH3807760.1"/>
    </source>
</evidence>
<reference evidence="1" key="1">
    <citation type="journal article" date="2019" name="bioRxiv">
        <title>The Genome of the Zebra Mussel, Dreissena polymorpha: A Resource for Invasive Species Research.</title>
        <authorList>
            <person name="McCartney M.A."/>
            <person name="Auch B."/>
            <person name="Kono T."/>
            <person name="Mallez S."/>
            <person name="Zhang Y."/>
            <person name="Obille A."/>
            <person name="Becker A."/>
            <person name="Abrahante J.E."/>
            <person name="Garbe J."/>
            <person name="Badalamenti J.P."/>
            <person name="Herman A."/>
            <person name="Mangelson H."/>
            <person name="Liachko I."/>
            <person name="Sullivan S."/>
            <person name="Sone E.D."/>
            <person name="Koren S."/>
            <person name="Silverstein K.A.T."/>
            <person name="Beckman K.B."/>
            <person name="Gohl D.M."/>
        </authorList>
    </citation>
    <scope>NUCLEOTIDE SEQUENCE</scope>
    <source>
        <strain evidence="1">Duluth1</strain>
        <tissue evidence="1">Whole animal</tissue>
    </source>
</reference>